<dbReference type="PANTHER" id="PTHR38887">
    <property type="entry name" value="CHROMOSOME 21, WHOLE GENOME SHOTGUN SEQUENCE"/>
    <property type="match status" value="1"/>
</dbReference>
<evidence type="ECO:0000313" key="2">
    <source>
        <dbReference type="EMBL" id="KAL1621092.1"/>
    </source>
</evidence>
<dbReference type="PANTHER" id="PTHR38887:SF1">
    <property type="entry name" value="RAS MODIFICATION PROTEIN ERF4"/>
    <property type="match status" value="1"/>
</dbReference>
<evidence type="ECO:0000313" key="3">
    <source>
        <dbReference type="Proteomes" id="UP001521116"/>
    </source>
</evidence>
<name>A0ABR3SI36_9PEZI</name>
<dbReference type="Proteomes" id="UP001521116">
    <property type="component" value="Unassembled WGS sequence"/>
</dbReference>
<feature type="transmembrane region" description="Helical" evidence="1">
    <location>
        <begin position="80"/>
        <end position="109"/>
    </location>
</feature>
<evidence type="ECO:0000256" key="1">
    <source>
        <dbReference type="SAM" id="Phobius"/>
    </source>
</evidence>
<keyword evidence="3" id="KW-1185">Reference proteome</keyword>
<keyword evidence="1" id="KW-0812">Transmembrane</keyword>
<protein>
    <submittedName>
        <fullName evidence="2">Uncharacterized protein</fullName>
    </submittedName>
</protein>
<sequence>MALSQGQSWCLPAPLTMINMATEVTNIFVQSLSPFSRAYPPALADIQHPITQAEFIAFIDGLNSAYVSNTFSQLGWLLTYIPIVIPILVVQIIGGACHVLFSMSSFVVTMIRTKLYVKRANRDLFAPRGLKCEILPTKKMMKAIGAFDTENNGKLKLPGLNELDELEYYNGSTEMTTVAEDPQERRVRAVQGLVMPLSWDAGRDPMVRGFMRGHMRAINNRSVNNTIKRRAKALQKVTQETTALAAELATVNQEIAAMETQGHAPDGADRNFAAKLEKRGQIIEEIKLVGEREMAAVDKKEEKVANKIMWIVVTRVEQGGCVEELQA</sequence>
<gene>
    <name evidence="2" type="ORF">SLS56_009344</name>
</gene>
<proteinExistence type="predicted"/>
<reference evidence="2 3" key="1">
    <citation type="submission" date="2024-02" db="EMBL/GenBank/DDBJ databases">
        <title>De novo assembly and annotation of 12 fungi associated with fruit tree decline syndrome in Ontario, Canada.</title>
        <authorList>
            <person name="Sulman M."/>
            <person name="Ellouze W."/>
            <person name="Ilyukhin E."/>
        </authorList>
    </citation>
    <scope>NUCLEOTIDE SEQUENCE [LARGE SCALE GENOMIC DNA]</scope>
    <source>
        <strain evidence="2 3">M1-105</strain>
    </source>
</reference>
<organism evidence="2 3">
    <name type="scientific">Neofusicoccum ribis</name>
    <dbReference type="NCBI Taxonomy" id="45134"/>
    <lineage>
        <taxon>Eukaryota</taxon>
        <taxon>Fungi</taxon>
        <taxon>Dikarya</taxon>
        <taxon>Ascomycota</taxon>
        <taxon>Pezizomycotina</taxon>
        <taxon>Dothideomycetes</taxon>
        <taxon>Dothideomycetes incertae sedis</taxon>
        <taxon>Botryosphaeriales</taxon>
        <taxon>Botryosphaeriaceae</taxon>
        <taxon>Neofusicoccum</taxon>
    </lineage>
</organism>
<keyword evidence="1" id="KW-1133">Transmembrane helix</keyword>
<keyword evidence="1" id="KW-0472">Membrane</keyword>
<comment type="caution">
    <text evidence="2">The sequence shown here is derived from an EMBL/GenBank/DDBJ whole genome shotgun (WGS) entry which is preliminary data.</text>
</comment>
<accession>A0ABR3SI36</accession>
<dbReference type="EMBL" id="JAJVDC020000156">
    <property type="protein sequence ID" value="KAL1621092.1"/>
    <property type="molecule type" value="Genomic_DNA"/>
</dbReference>
<dbReference type="InterPro" id="IPR053221">
    <property type="entry name" value="Burnettramic_acid_biosynth"/>
</dbReference>